<feature type="transmembrane region" description="Helical" evidence="6">
    <location>
        <begin position="481"/>
        <end position="501"/>
    </location>
</feature>
<dbReference type="InterPro" id="IPR020846">
    <property type="entry name" value="MFS_dom"/>
</dbReference>
<comment type="caution">
    <text evidence="8">The sequence shown here is derived from an EMBL/GenBank/DDBJ whole genome shotgun (WGS) entry which is preliminary data.</text>
</comment>
<feature type="transmembrane region" description="Helical" evidence="6">
    <location>
        <begin position="446"/>
        <end position="475"/>
    </location>
</feature>
<feature type="transmembrane region" description="Helical" evidence="6">
    <location>
        <begin position="243"/>
        <end position="264"/>
    </location>
</feature>
<evidence type="ECO:0000256" key="3">
    <source>
        <dbReference type="ARBA" id="ARBA00022692"/>
    </source>
</evidence>
<feature type="transmembrane region" description="Helical" evidence="6">
    <location>
        <begin position="415"/>
        <end position="434"/>
    </location>
</feature>
<sequence>MTQMKQKPFLNFWQIWNMCFGFLGIQIGFALQNANTSRIFQTLGADYNNLPILWLAAPITGLIVQPIIGHMSDKTWGKLGRRRPYFLYGALLASAALIIMPNSPTLWFAASMLWIMDASINISMEPFRAFVGDMLPQKQRPKGYGMQTFFIGVGAVSASMLPWMMTNWFEVSNVAPAGEIPDSVKYAFYVGGISYFAAVLWTVISTKEYSPEEIEAFEAYERHLKGIKKGEDHIVADRPVNKFVAHGILWFLAGAILTAFFIGFQLDKQLYILSGGCIVFACIQWTVALLKSKNRINNGFVEVVEDLFAMPNAMRQLAVVQFFSWFALFAMWIYGTAAVTEYHYGSNDPTSLAFAEGADWWGVLSGAYNGFAALAALVIPIIVAKVGQKLAHMINLWIGALGFLSFLVIKDPALLLLSTVGIGFAWASILSLPYSMLSNVLPSNKLGIYMGIFNFFIVLPQILAAAVLGFIISNLLGGEAIYGFAVAGISWFIAGFSVLLVKLPEED</sequence>
<feature type="transmembrane region" description="Helical" evidence="6">
    <location>
        <begin position="106"/>
        <end position="124"/>
    </location>
</feature>
<reference evidence="8 9" key="1">
    <citation type="submission" date="2024-06" db="EMBL/GenBank/DDBJ databases">
        <authorList>
            <person name="Chen R.Y."/>
        </authorList>
    </citation>
    <scope>NUCLEOTIDE SEQUENCE [LARGE SCALE GENOMIC DNA]</scope>
    <source>
        <strain evidence="8 9">D2</strain>
    </source>
</reference>
<feature type="transmembrane region" description="Helical" evidence="6">
    <location>
        <begin position="186"/>
        <end position="204"/>
    </location>
</feature>
<comment type="subcellular location">
    <subcellularLocation>
        <location evidence="1">Membrane</location>
        <topology evidence="1">Multi-pass membrane protein</topology>
    </subcellularLocation>
</comment>
<feature type="transmembrane region" description="Helical" evidence="6">
    <location>
        <begin position="84"/>
        <end position="100"/>
    </location>
</feature>
<dbReference type="Pfam" id="PF07690">
    <property type="entry name" value="MFS_1"/>
    <property type="match status" value="1"/>
</dbReference>
<dbReference type="EMBL" id="JBELOE010000125">
    <property type="protein sequence ID" value="MER2491526.1"/>
    <property type="molecule type" value="Genomic_DNA"/>
</dbReference>
<evidence type="ECO:0000256" key="6">
    <source>
        <dbReference type="SAM" id="Phobius"/>
    </source>
</evidence>
<feature type="transmembrane region" description="Helical" evidence="6">
    <location>
        <begin position="390"/>
        <end position="409"/>
    </location>
</feature>
<feature type="transmembrane region" description="Helical" evidence="6">
    <location>
        <begin position="360"/>
        <end position="383"/>
    </location>
</feature>
<dbReference type="InterPro" id="IPR036259">
    <property type="entry name" value="MFS_trans_sf"/>
</dbReference>
<keyword evidence="5 6" id="KW-0472">Membrane</keyword>
<keyword evidence="2" id="KW-0813">Transport</keyword>
<keyword evidence="3 6" id="KW-0812">Transmembrane</keyword>
<feature type="transmembrane region" description="Helical" evidence="6">
    <location>
        <begin position="317"/>
        <end position="340"/>
    </location>
</feature>
<dbReference type="SUPFAM" id="SSF103473">
    <property type="entry name" value="MFS general substrate transporter"/>
    <property type="match status" value="1"/>
</dbReference>
<keyword evidence="4 6" id="KW-1133">Transmembrane helix</keyword>
<gene>
    <name evidence="8" type="ORF">ABS311_06490</name>
</gene>
<feature type="transmembrane region" description="Helical" evidence="6">
    <location>
        <begin position="144"/>
        <end position="166"/>
    </location>
</feature>
<dbReference type="Proteomes" id="UP001467690">
    <property type="component" value="Unassembled WGS sequence"/>
</dbReference>
<organism evidence="8 9">
    <name type="scientific">Catenovulum sediminis</name>
    <dbReference type="NCBI Taxonomy" id="1740262"/>
    <lineage>
        <taxon>Bacteria</taxon>
        <taxon>Pseudomonadati</taxon>
        <taxon>Pseudomonadota</taxon>
        <taxon>Gammaproteobacteria</taxon>
        <taxon>Alteromonadales</taxon>
        <taxon>Alteromonadaceae</taxon>
        <taxon>Catenovulum</taxon>
    </lineage>
</organism>
<evidence type="ECO:0000313" key="8">
    <source>
        <dbReference type="EMBL" id="MER2491526.1"/>
    </source>
</evidence>
<dbReference type="PANTHER" id="PTHR19432:SF35">
    <property type="entry name" value="SOLUTE CARRIER FAMILY 45 MEMBER 3 ISOFORM X1"/>
    <property type="match status" value="1"/>
</dbReference>
<feature type="transmembrane region" description="Helical" evidence="6">
    <location>
        <begin position="52"/>
        <end position="72"/>
    </location>
</feature>
<dbReference type="InterPro" id="IPR011701">
    <property type="entry name" value="MFS"/>
</dbReference>
<feature type="transmembrane region" description="Helical" evidence="6">
    <location>
        <begin position="270"/>
        <end position="290"/>
    </location>
</feature>
<name>A0ABV1RF33_9ALTE</name>
<dbReference type="PROSITE" id="PS50850">
    <property type="entry name" value="MFS"/>
    <property type="match status" value="1"/>
</dbReference>
<dbReference type="RefSeq" id="WP_350401131.1">
    <property type="nucleotide sequence ID" value="NZ_JBELOE010000125.1"/>
</dbReference>
<evidence type="ECO:0000256" key="4">
    <source>
        <dbReference type="ARBA" id="ARBA00022989"/>
    </source>
</evidence>
<proteinExistence type="predicted"/>
<dbReference type="Gene3D" id="1.20.1250.20">
    <property type="entry name" value="MFS general substrate transporter like domains"/>
    <property type="match status" value="2"/>
</dbReference>
<evidence type="ECO:0000256" key="2">
    <source>
        <dbReference type="ARBA" id="ARBA00022448"/>
    </source>
</evidence>
<evidence type="ECO:0000256" key="5">
    <source>
        <dbReference type="ARBA" id="ARBA00023136"/>
    </source>
</evidence>
<accession>A0ABV1RF33</accession>
<feature type="transmembrane region" description="Helical" evidence="6">
    <location>
        <begin position="12"/>
        <end position="32"/>
    </location>
</feature>
<dbReference type="PANTHER" id="PTHR19432">
    <property type="entry name" value="SUGAR TRANSPORTER"/>
    <property type="match status" value="1"/>
</dbReference>
<evidence type="ECO:0000259" key="7">
    <source>
        <dbReference type="PROSITE" id="PS50850"/>
    </source>
</evidence>
<protein>
    <submittedName>
        <fullName evidence="8">MFS transporter</fullName>
    </submittedName>
</protein>
<feature type="domain" description="Major facilitator superfamily (MFS) profile" evidence="7">
    <location>
        <begin position="313"/>
        <end position="507"/>
    </location>
</feature>
<keyword evidence="9" id="KW-1185">Reference proteome</keyword>
<evidence type="ECO:0000256" key="1">
    <source>
        <dbReference type="ARBA" id="ARBA00004141"/>
    </source>
</evidence>
<evidence type="ECO:0000313" key="9">
    <source>
        <dbReference type="Proteomes" id="UP001467690"/>
    </source>
</evidence>